<feature type="domain" description="Ribosome maturation factor RimM PRC barrel" evidence="7">
    <location>
        <begin position="101"/>
        <end position="170"/>
    </location>
</feature>
<feature type="domain" description="RimM N-terminal" evidence="6">
    <location>
        <begin position="10"/>
        <end position="90"/>
    </location>
</feature>
<dbReference type="PANTHER" id="PTHR33692">
    <property type="entry name" value="RIBOSOME MATURATION FACTOR RIMM"/>
    <property type="match status" value="1"/>
</dbReference>
<dbReference type="SUPFAM" id="SSF50447">
    <property type="entry name" value="Translation proteins"/>
    <property type="match status" value="1"/>
</dbReference>
<dbReference type="InterPro" id="IPR056792">
    <property type="entry name" value="PRC_RimM"/>
</dbReference>
<protein>
    <recommendedName>
        <fullName evidence="5">Ribosome maturation factor RimM</fullName>
    </recommendedName>
</protein>
<dbReference type="Gene3D" id="2.30.30.240">
    <property type="entry name" value="PRC-barrel domain"/>
    <property type="match status" value="1"/>
</dbReference>
<evidence type="ECO:0000313" key="9">
    <source>
        <dbReference type="Proteomes" id="UP000029578"/>
    </source>
</evidence>
<dbReference type="GO" id="GO:0005737">
    <property type="term" value="C:cytoplasm"/>
    <property type="evidence" value="ECO:0007669"/>
    <property type="project" value="UniProtKB-SubCell"/>
</dbReference>
<dbReference type="GO" id="GO:0006364">
    <property type="term" value="P:rRNA processing"/>
    <property type="evidence" value="ECO:0007669"/>
    <property type="project" value="UniProtKB-UniRule"/>
</dbReference>
<evidence type="ECO:0000256" key="2">
    <source>
        <dbReference type="ARBA" id="ARBA00022517"/>
    </source>
</evidence>
<evidence type="ECO:0000256" key="3">
    <source>
        <dbReference type="ARBA" id="ARBA00022552"/>
    </source>
</evidence>
<evidence type="ECO:0000259" key="7">
    <source>
        <dbReference type="Pfam" id="PF24986"/>
    </source>
</evidence>
<keyword evidence="3 5" id="KW-0698">rRNA processing</keyword>
<keyword evidence="4 5" id="KW-0143">Chaperone</keyword>
<keyword evidence="2 5" id="KW-0690">Ribosome biogenesis</keyword>
<dbReference type="InterPro" id="IPR011033">
    <property type="entry name" value="PRC_barrel-like_sf"/>
</dbReference>
<dbReference type="NCBIfam" id="TIGR02273">
    <property type="entry name" value="16S_RimM"/>
    <property type="match status" value="1"/>
</dbReference>
<dbReference type="GO" id="GO:0005840">
    <property type="term" value="C:ribosome"/>
    <property type="evidence" value="ECO:0007669"/>
    <property type="project" value="InterPro"/>
</dbReference>
<dbReference type="Gene3D" id="2.40.30.60">
    <property type="entry name" value="RimM"/>
    <property type="match status" value="1"/>
</dbReference>
<gene>
    <name evidence="5" type="primary">rimM</name>
    <name evidence="8" type="ORF">HMPREF0661_04410</name>
</gene>
<comment type="caution">
    <text evidence="8">The sequence shown here is derived from an EMBL/GenBank/DDBJ whole genome shotgun (WGS) entry which is preliminary data.</text>
</comment>
<proteinExistence type="inferred from homology"/>
<comment type="function">
    <text evidence="5">An accessory protein needed during the final step in the assembly of 30S ribosomal subunit, possibly for assembly of the head region. Essential for efficient processing of 16S rRNA. May be needed both before and after RbfA during the maturation of 16S rRNA. It has affinity for free ribosomal 30S subunits but not for 70S ribosomes.</text>
</comment>
<dbReference type="SUPFAM" id="SSF50346">
    <property type="entry name" value="PRC-barrel domain"/>
    <property type="match status" value="1"/>
</dbReference>
<dbReference type="GO" id="GO:0042274">
    <property type="term" value="P:ribosomal small subunit biogenesis"/>
    <property type="evidence" value="ECO:0007669"/>
    <property type="project" value="UniProtKB-UniRule"/>
</dbReference>
<sequence length="173" mass="19132">MIKKEEVYKIGRIGKPHGVHGELQLQFSDDVFDVVDADYLILDIDGILVPFFIEEYRFRSDEIALMKFCDIDSDAQARELTGCIVYFPRKLAEEGTDDVSWAQSVGYSLIDEATNNVIGKIVAVDETTVNTLFEVSTPEGEDILIPASDGLIVATNIASQTITMRIPAGLLDL</sequence>
<accession>A0A096C7G1</accession>
<evidence type="ECO:0000259" key="6">
    <source>
        <dbReference type="Pfam" id="PF01782"/>
    </source>
</evidence>
<comment type="domain">
    <text evidence="5">The PRC barrel domain binds ribosomal protein uS19.</text>
</comment>
<dbReference type="InterPro" id="IPR009000">
    <property type="entry name" value="Transl_B-barrel_sf"/>
</dbReference>
<dbReference type="Proteomes" id="UP000029578">
    <property type="component" value="Unassembled WGS sequence"/>
</dbReference>
<comment type="subunit">
    <text evidence="5">Binds ribosomal protein uS19.</text>
</comment>
<organism evidence="8 9">
    <name type="scientific">Prevotella melaninogenica DNF00666</name>
    <dbReference type="NCBI Taxonomy" id="1401073"/>
    <lineage>
        <taxon>Bacteria</taxon>
        <taxon>Pseudomonadati</taxon>
        <taxon>Bacteroidota</taxon>
        <taxon>Bacteroidia</taxon>
        <taxon>Bacteroidales</taxon>
        <taxon>Prevotellaceae</taxon>
        <taxon>Prevotella</taxon>
    </lineage>
</organism>
<dbReference type="InterPro" id="IPR011961">
    <property type="entry name" value="RimM"/>
</dbReference>
<dbReference type="GO" id="GO:0043022">
    <property type="term" value="F:ribosome binding"/>
    <property type="evidence" value="ECO:0007669"/>
    <property type="project" value="InterPro"/>
</dbReference>
<evidence type="ECO:0000256" key="4">
    <source>
        <dbReference type="ARBA" id="ARBA00023186"/>
    </source>
</evidence>
<evidence type="ECO:0000256" key="5">
    <source>
        <dbReference type="HAMAP-Rule" id="MF_00014"/>
    </source>
</evidence>
<comment type="similarity">
    <text evidence="5">Belongs to the RimM family.</text>
</comment>
<dbReference type="HAMAP" id="MF_00014">
    <property type="entry name" value="Ribosome_mat_RimM"/>
    <property type="match status" value="1"/>
</dbReference>
<dbReference type="Pfam" id="PF01782">
    <property type="entry name" value="RimM"/>
    <property type="match status" value="1"/>
</dbReference>
<dbReference type="InterPro" id="IPR036976">
    <property type="entry name" value="RimM_N_sf"/>
</dbReference>
<dbReference type="PANTHER" id="PTHR33692:SF1">
    <property type="entry name" value="RIBOSOME MATURATION FACTOR RIMM"/>
    <property type="match status" value="1"/>
</dbReference>
<dbReference type="EMBL" id="JRNS01000247">
    <property type="protein sequence ID" value="KGF50847.1"/>
    <property type="molecule type" value="Genomic_DNA"/>
</dbReference>
<name>A0A096C7G1_9BACT</name>
<reference evidence="8 9" key="1">
    <citation type="submission" date="2014-07" db="EMBL/GenBank/DDBJ databases">
        <authorList>
            <person name="McCorrison J."/>
            <person name="Sanka R."/>
            <person name="Torralba M."/>
            <person name="Gillis M."/>
            <person name="Haft D.H."/>
            <person name="Methe B."/>
            <person name="Sutton G."/>
            <person name="Nelson K.E."/>
        </authorList>
    </citation>
    <scope>NUCLEOTIDE SEQUENCE [LARGE SCALE GENOMIC DNA]</scope>
    <source>
        <strain evidence="8 9">DNF00666</strain>
    </source>
</reference>
<evidence type="ECO:0000313" key="8">
    <source>
        <dbReference type="EMBL" id="KGF50847.1"/>
    </source>
</evidence>
<comment type="subcellular location">
    <subcellularLocation>
        <location evidence="5">Cytoplasm</location>
    </subcellularLocation>
</comment>
<evidence type="ECO:0000256" key="1">
    <source>
        <dbReference type="ARBA" id="ARBA00022490"/>
    </source>
</evidence>
<dbReference type="Pfam" id="PF24986">
    <property type="entry name" value="PRC_RimM"/>
    <property type="match status" value="1"/>
</dbReference>
<dbReference type="InterPro" id="IPR002676">
    <property type="entry name" value="RimM_N"/>
</dbReference>
<dbReference type="AlphaFoldDB" id="A0A096C7G1"/>
<keyword evidence="1 5" id="KW-0963">Cytoplasm</keyword>
<dbReference type="RefSeq" id="WP_036863575.1">
    <property type="nucleotide sequence ID" value="NZ_JRNS01000247.1"/>
</dbReference>